<dbReference type="PROSITE" id="PS52029">
    <property type="entry name" value="LD_TPASE"/>
    <property type="match status" value="1"/>
</dbReference>
<reference evidence="10 11" key="1">
    <citation type="submission" date="2007-06" db="EMBL/GenBank/DDBJ databases">
        <authorList>
            <person name="Shimkets L."/>
            <person name="Ferriera S."/>
            <person name="Johnson J."/>
            <person name="Kravitz S."/>
            <person name="Beeson K."/>
            <person name="Sutton G."/>
            <person name="Rogers Y.-H."/>
            <person name="Friedman R."/>
            <person name="Frazier M."/>
            <person name="Venter J.C."/>
        </authorList>
    </citation>
    <scope>NUCLEOTIDE SEQUENCE [LARGE SCALE GENOMIC DNA]</scope>
    <source>
        <strain evidence="10 11">SIR-1</strain>
    </source>
</reference>
<feature type="active site" description="Proton donor/acceptor" evidence="7">
    <location>
        <position position="488"/>
    </location>
</feature>
<name>A6GI49_9BACT</name>
<comment type="similarity">
    <text evidence="2">Belongs to the YkuD family.</text>
</comment>
<evidence type="ECO:0000256" key="5">
    <source>
        <dbReference type="ARBA" id="ARBA00022984"/>
    </source>
</evidence>
<protein>
    <submittedName>
        <fullName evidence="10">ErfK/YbiS/YcfS/YnhG family protein</fullName>
    </submittedName>
</protein>
<feature type="domain" description="L,D-TPase catalytic" evidence="9">
    <location>
        <begin position="410"/>
        <end position="545"/>
    </location>
</feature>
<evidence type="ECO:0000256" key="4">
    <source>
        <dbReference type="ARBA" id="ARBA00022960"/>
    </source>
</evidence>
<dbReference type="GO" id="GO:0016740">
    <property type="term" value="F:transferase activity"/>
    <property type="evidence" value="ECO:0007669"/>
    <property type="project" value="UniProtKB-KW"/>
</dbReference>
<dbReference type="GO" id="GO:0008360">
    <property type="term" value="P:regulation of cell shape"/>
    <property type="evidence" value="ECO:0007669"/>
    <property type="project" value="UniProtKB-UniRule"/>
</dbReference>
<sequence length="546" mass="58656">MDTQRALEIFGGFLIGAGVTVAGYELVGPSGPGDAGEVAVEDGGEGEGGEASPGGSAGQGGSGSGQGGGPSSEAMAAAAEEQRKAEDAAAGAGGGGPATGPYAADENGSYVDFTNLYYPEVAFTDEHAAEFPKHGLVTAGAAMVRQRADLESPRIGMLRAGTRVRVDSERTFGGGCTSGWHKIFPEGWVCLKAGLEIGDEPPDDGTIDVDAPDVNAAMPLDYWRVNHDGTGFFHRLPSYTEQDRADAAAKAWLATKGREPMPTDRSARPDDVPAVVKEYLNAGYYVTVASEHVHAKRHFLKTNRGVYARKYQLGKKDGSEFRGRVLSGADDLPMYFIVREVEFQERMGDTGLIEATGEKPERRTTHAFERKVRIGDYDYYEDAEGKLLRAYAVGVAEKIKRPPGIESEEHWVHVDLSEQTLVAYIGDRPVFATIVSTGKEKGMTPVGVHRVQSKFIVTSMRDQPVEDEAYSIEDVPWTQYFSNNVALHGAFWHGGFGLVRSHGCVNLSPADARWLFGFTEPRLPQGWAASMPGVMGSEPSAVVVTE</sequence>
<feature type="region of interest" description="Disordered" evidence="8">
    <location>
        <begin position="31"/>
        <end position="103"/>
    </location>
</feature>
<dbReference type="eggNOG" id="COG1376">
    <property type="taxonomic scope" value="Bacteria"/>
</dbReference>
<dbReference type="EMBL" id="ABCS01000130">
    <property type="protein sequence ID" value="EDM74436.1"/>
    <property type="molecule type" value="Genomic_DNA"/>
</dbReference>
<dbReference type="PANTHER" id="PTHR30582:SF2">
    <property type="entry name" value="L,D-TRANSPEPTIDASE YCIB-RELATED"/>
    <property type="match status" value="1"/>
</dbReference>
<evidence type="ECO:0000256" key="2">
    <source>
        <dbReference type="ARBA" id="ARBA00005992"/>
    </source>
</evidence>
<dbReference type="STRING" id="391625.PPSIR1_10390"/>
<keyword evidence="5 7" id="KW-0573">Peptidoglycan synthesis</keyword>
<dbReference type="Proteomes" id="UP000005801">
    <property type="component" value="Unassembled WGS sequence"/>
</dbReference>
<keyword evidence="11" id="KW-1185">Reference proteome</keyword>
<dbReference type="Gene3D" id="2.40.440.10">
    <property type="entry name" value="L,D-transpeptidase catalytic domain-like"/>
    <property type="match status" value="1"/>
</dbReference>
<dbReference type="AlphaFoldDB" id="A6GI49"/>
<evidence type="ECO:0000313" key="10">
    <source>
        <dbReference type="EMBL" id="EDM74436.1"/>
    </source>
</evidence>
<dbReference type="SUPFAM" id="SSF141523">
    <property type="entry name" value="L,D-transpeptidase catalytic domain-like"/>
    <property type="match status" value="1"/>
</dbReference>
<feature type="compositionally biased region" description="Acidic residues" evidence="8">
    <location>
        <begin position="39"/>
        <end position="48"/>
    </location>
</feature>
<dbReference type="CDD" id="cd16913">
    <property type="entry name" value="YkuD_like"/>
    <property type="match status" value="1"/>
</dbReference>
<gene>
    <name evidence="10" type="ORF">PPSIR1_10390</name>
</gene>
<evidence type="ECO:0000259" key="9">
    <source>
        <dbReference type="PROSITE" id="PS52029"/>
    </source>
</evidence>
<dbReference type="GO" id="GO:0005576">
    <property type="term" value="C:extracellular region"/>
    <property type="evidence" value="ECO:0007669"/>
    <property type="project" value="TreeGrafter"/>
</dbReference>
<organism evidence="10 11">
    <name type="scientific">Plesiocystis pacifica SIR-1</name>
    <dbReference type="NCBI Taxonomy" id="391625"/>
    <lineage>
        <taxon>Bacteria</taxon>
        <taxon>Pseudomonadati</taxon>
        <taxon>Myxococcota</taxon>
        <taxon>Polyangia</taxon>
        <taxon>Nannocystales</taxon>
        <taxon>Nannocystaceae</taxon>
        <taxon>Plesiocystis</taxon>
    </lineage>
</organism>
<feature type="active site" description="Nucleophile" evidence="7">
    <location>
        <position position="504"/>
    </location>
</feature>
<dbReference type="InterPro" id="IPR005490">
    <property type="entry name" value="LD_TPept_cat_dom"/>
</dbReference>
<evidence type="ECO:0000256" key="7">
    <source>
        <dbReference type="PROSITE-ProRule" id="PRU01373"/>
    </source>
</evidence>
<proteinExistence type="inferred from homology"/>
<dbReference type="UniPathway" id="UPA00219"/>
<dbReference type="Pfam" id="PF03734">
    <property type="entry name" value="YkuD"/>
    <property type="match status" value="1"/>
</dbReference>
<dbReference type="GO" id="GO:0018104">
    <property type="term" value="P:peptidoglycan-protein cross-linking"/>
    <property type="evidence" value="ECO:0007669"/>
    <property type="project" value="TreeGrafter"/>
</dbReference>
<comment type="pathway">
    <text evidence="1 7">Cell wall biogenesis; peptidoglycan biosynthesis.</text>
</comment>
<accession>A6GI49</accession>
<keyword evidence="6 7" id="KW-0961">Cell wall biogenesis/degradation</keyword>
<dbReference type="InterPro" id="IPR050979">
    <property type="entry name" value="LD-transpeptidase"/>
</dbReference>
<feature type="compositionally biased region" description="Gly residues" evidence="8">
    <location>
        <begin position="49"/>
        <end position="70"/>
    </location>
</feature>
<evidence type="ECO:0000256" key="1">
    <source>
        <dbReference type="ARBA" id="ARBA00004752"/>
    </source>
</evidence>
<dbReference type="InterPro" id="IPR038063">
    <property type="entry name" value="Transpep_catalytic_dom"/>
</dbReference>
<evidence type="ECO:0000313" key="11">
    <source>
        <dbReference type="Proteomes" id="UP000005801"/>
    </source>
</evidence>
<comment type="caution">
    <text evidence="10">The sequence shown here is derived from an EMBL/GenBank/DDBJ whole genome shotgun (WGS) entry which is preliminary data.</text>
</comment>
<evidence type="ECO:0000256" key="3">
    <source>
        <dbReference type="ARBA" id="ARBA00022679"/>
    </source>
</evidence>
<dbReference type="GO" id="GO:0071555">
    <property type="term" value="P:cell wall organization"/>
    <property type="evidence" value="ECO:0007669"/>
    <property type="project" value="UniProtKB-UniRule"/>
</dbReference>
<evidence type="ECO:0000256" key="6">
    <source>
        <dbReference type="ARBA" id="ARBA00023316"/>
    </source>
</evidence>
<dbReference type="PANTHER" id="PTHR30582">
    <property type="entry name" value="L,D-TRANSPEPTIDASE"/>
    <property type="match status" value="1"/>
</dbReference>
<keyword evidence="4 7" id="KW-0133">Cell shape</keyword>
<keyword evidence="3" id="KW-0808">Transferase</keyword>
<dbReference type="GO" id="GO:0071972">
    <property type="term" value="F:peptidoglycan L,D-transpeptidase activity"/>
    <property type="evidence" value="ECO:0007669"/>
    <property type="project" value="TreeGrafter"/>
</dbReference>
<evidence type="ECO:0000256" key="8">
    <source>
        <dbReference type="SAM" id="MobiDB-lite"/>
    </source>
</evidence>